<dbReference type="PANTHER" id="PTHR38599:SF1">
    <property type="entry name" value="CUPIN DOMAIN PROTEIN (AFU_ORTHOLOGUE AFUA_3G13620)"/>
    <property type="match status" value="1"/>
</dbReference>
<dbReference type="InterPro" id="IPR014710">
    <property type="entry name" value="RmlC-like_jellyroll"/>
</dbReference>
<evidence type="ECO:0000313" key="3">
    <source>
        <dbReference type="EMBL" id="MYM26276.1"/>
    </source>
</evidence>
<evidence type="ECO:0000256" key="1">
    <source>
        <dbReference type="SAM" id="SignalP"/>
    </source>
</evidence>
<feature type="domain" description="Cupin type-2" evidence="2">
    <location>
        <begin position="57"/>
        <end position="126"/>
    </location>
</feature>
<protein>
    <submittedName>
        <fullName evidence="3">Cupin domain-containing protein</fullName>
    </submittedName>
</protein>
<evidence type="ECO:0000259" key="2">
    <source>
        <dbReference type="Pfam" id="PF07883"/>
    </source>
</evidence>
<reference evidence="3 4" key="1">
    <citation type="submission" date="2019-12" db="EMBL/GenBank/DDBJ databases">
        <title>Novel species isolated from a subtropical stream in China.</title>
        <authorList>
            <person name="Lu H."/>
        </authorList>
    </citation>
    <scope>NUCLEOTIDE SEQUENCE [LARGE SCALE GENOMIC DNA]</scope>
    <source>
        <strain evidence="3 4">FT135W</strain>
    </source>
</reference>
<gene>
    <name evidence="3" type="ORF">GTP46_26960</name>
</gene>
<dbReference type="InterPro" id="IPR011051">
    <property type="entry name" value="RmlC_Cupin_sf"/>
</dbReference>
<keyword evidence="4" id="KW-1185">Reference proteome</keyword>
<dbReference type="RefSeq" id="WP_161009712.1">
    <property type="nucleotide sequence ID" value="NZ_WWCN01000024.1"/>
</dbReference>
<comment type="caution">
    <text evidence="3">The sequence shown here is derived from an EMBL/GenBank/DDBJ whole genome shotgun (WGS) entry which is preliminary data.</text>
</comment>
<dbReference type="PANTHER" id="PTHR38599">
    <property type="entry name" value="CUPIN DOMAIN PROTEIN (AFU_ORTHOLOGUE AFUA_3G13620)"/>
    <property type="match status" value="1"/>
</dbReference>
<dbReference type="Proteomes" id="UP000479335">
    <property type="component" value="Unassembled WGS sequence"/>
</dbReference>
<accession>A0A6L8KFU7</accession>
<dbReference type="Gene3D" id="2.60.120.10">
    <property type="entry name" value="Jelly Rolls"/>
    <property type="match status" value="2"/>
</dbReference>
<dbReference type="AlphaFoldDB" id="A0A6L8KFU7"/>
<dbReference type="SUPFAM" id="SSF51182">
    <property type="entry name" value="RmlC-like cupins"/>
    <property type="match status" value="1"/>
</dbReference>
<organism evidence="3 4">
    <name type="scientific">Duganella flavida</name>
    <dbReference type="NCBI Taxonomy" id="2692175"/>
    <lineage>
        <taxon>Bacteria</taxon>
        <taxon>Pseudomonadati</taxon>
        <taxon>Pseudomonadota</taxon>
        <taxon>Betaproteobacteria</taxon>
        <taxon>Burkholderiales</taxon>
        <taxon>Oxalobacteraceae</taxon>
        <taxon>Telluria group</taxon>
        <taxon>Duganella</taxon>
    </lineage>
</organism>
<dbReference type="EMBL" id="WWCN01000024">
    <property type="protein sequence ID" value="MYM26276.1"/>
    <property type="molecule type" value="Genomic_DNA"/>
</dbReference>
<feature type="chain" id="PRO_5026899805" evidence="1">
    <location>
        <begin position="23"/>
        <end position="243"/>
    </location>
</feature>
<keyword evidence="1" id="KW-0732">Signal</keyword>
<proteinExistence type="predicted"/>
<dbReference type="InterPro" id="IPR013096">
    <property type="entry name" value="Cupin_2"/>
</dbReference>
<evidence type="ECO:0000313" key="4">
    <source>
        <dbReference type="Proteomes" id="UP000479335"/>
    </source>
</evidence>
<name>A0A6L8KFU7_9BURK</name>
<dbReference type="Pfam" id="PF07883">
    <property type="entry name" value="Cupin_2"/>
    <property type="match status" value="1"/>
</dbReference>
<sequence length="243" mass="26017">MNAKLIISPLAFATTLVVTAFAAGAHGSLQAAEPTSKILLTQQFATRPVTKVEIGDFHFAPGQLAPKHTHLAPVFGYVSKGKIYYQVEGQEPVLLNAGDVFYEPVGPNIVHFDNASQTEEAVFTDINFERDGEPFIVFPVPLTEKIDRRSFPSQQPQVAAANTMNVYEQTLPAGGALPLLAAGTTGYGYVAQGSVSVRVRGEAPIVYTAGQTFYQPTSSVGTQVSSASTSNDTKVIRFVLSKH</sequence>
<feature type="signal peptide" evidence="1">
    <location>
        <begin position="1"/>
        <end position="22"/>
    </location>
</feature>